<dbReference type="InterPro" id="IPR014710">
    <property type="entry name" value="RmlC-like_jellyroll"/>
</dbReference>
<dbReference type="Proteomes" id="UP000183376">
    <property type="component" value="Chromosome I"/>
</dbReference>
<sequence>MSLPTTLADFPLLAGMSPTRLTQLAAVATEVSFASGEQLFEEGRPANGCWLVLRGHVALDTTVPGRGQVVVQTLGAGDVVGWSWLVPPYRWHFGAVAITPTTAIALDTTQVLAMAEQDPSFGYQLATRFFRVLLDRLQTTRARMLDLYRGEPP</sequence>
<dbReference type="AlphaFoldDB" id="A0A1G9VL68"/>
<keyword evidence="3" id="KW-1185">Reference proteome</keyword>
<reference evidence="2 3" key="1">
    <citation type="submission" date="2016-10" db="EMBL/GenBank/DDBJ databases">
        <authorList>
            <person name="de Groot N.N."/>
        </authorList>
    </citation>
    <scope>NUCLEOTIDE SEQUENCE [LARGE SCALE GENOMIC DNA]</scope>
    <source>
        <strain evidence="2 3">DSM 44149</strain>
    </source>
</reference>
<dbReference type="Gene3D" id="2.60.120.10">
    <property type="entry name" value="Jelly Rolls"/>
    <property type="match status" value="1"/>
</dbReference>
<dbReference type="Pfam" id="PF00027">
    <property type="entry name" value="cNMP_binding"/>
    <property type="match status" value="1"/>
</dbReference>
<evidence type="ECO:0000259" key="1">
    <source>
        <dbReference type="PROSITE" id="PS50042"/>
    </source>
</evidence>
<dbReference type="InterPro" id="IPR000595">
    <property type="entry name" value="cNMP-bd_dom"/>
</dbReference>
<gene>
    <name evidence="2" type="ORF">SAMN04489726_3104</name>
</gene>
<dbReference type="SMART" id="SM00100">
    <property type="entry name" value="cNMP"/>
    <property type="match status" value="1"/>
</dbReference>
<dbReference type="PANTHER" id="PTHR24567:SF74">
    <property type="entry name" value="HTH-TYPE TRANSCRIPTIONAL REGULATOR ARCR"/>
    <property type="match status" value="1"/>
</dbReference>
<dbReference type="InterPro" id="IPR018490">
    <property type="entry name" value="cNMP-bd_dom_sf"/>
</dbReference>
<evidence type="ECO:0000313" key="2">
    <source>
        <dbReference type="EMBL" id="SDM72934.1"/>
    </source>
</evidence>
<dbReference type="PANTHER" id="PTHR24567">
    <property type="entry name" value="CRP FAMILY TRANSCRIPTIONAL REGULATORY PROTEIN"/>
    <property type="match status" value="1"/>
</dbReference>
<dbReference type="PROSITE" id="PS50042">
    <property type="entry name" value="CNMP_BINDING_3"/>
    <property type="match status" value="1"/>
</dbReference>
<dbReference type="eggNOG" id="COG0664">
    <property type="taxonomic scope" value="Bacteria"/>
</dbReference>
<proteinExistence type="predicted"/>
<dbReference type="GO" id="GO:0003700">
    <property type="term" value="F:DNA-binding transcription factor activity"/>
    <property type="evidence" value="ECO:0007669"/>
    <property type="project" value="TreeGrafter"/>
</dbReference>
<accession>A0A1G9VL68</accession>
<dbReference type="CDD" id="cd00038">
    <property type="entry name" value="CAP_ED"/>
    <property type="match status" value="1"/>
</dbReference>
<dbReference type="InterPro" id="IPR050397">
    <property type="entry name" value="Env_Response_Regulators"/>
</dbReference>
<dbReference type="STRING" id="211114.SAMN04489726_3104"/>
<dbReference type="SUPFAM" id="SSF51206">
    <property type="entry name" value="cAMP-binding domain-like"/>
    <property type="match status" value="1"/>
</dbReference>
<organism evidence="2 3">
    <name type="scientific">Allokutzneria albata</name>
    <name type="common">Kibdelosporangium albatum</name>
    <dbReference type="NCBI Taxonomy" id="211114"/>
    <lineage>
        <taxon>Bacteria</taxon>
        <taxon>Bacillati</taxon>
        <taxon>Actinomycetota</taxon>
        <taxon>Actinomycetes</taxon>
        <taxon>Pseudonocardiales</taxon>
        <taxon>Pseudonocardiaceae</taxon>
        <taxon>Allokutzneria</taxon>
    </lineage>
</organism>
<dbReference type="RefSeq" id="WP_030429425.1">
    <property type="nucleotide sequence ID" value="NZ_JOEF01000007.1"/>
</dbReference>
<dbReference type="GO" id="GO:0005829">
    <property type="term" value="C:cytosol"/>
    <property type="evidence" value="ECO:0007669"/>
    <property type="project" value="TreeGrafter"/>
</dbReference>
<feature type="domain" description="Cyclic nucleotide-binding" evidence="1">
    <location>
        <begin position="12"/>
        <end position="81"/>
    </location>
</feature>
<dbReference type="EMBL" id="LT629701">
    <property type="protein sequence ID" value="SDM72934.1"/>
    <property type="molecule type" value="Genomic_DNA"/>
</dbReference>
<protein>
    <submittedName>
        <fullName evidence="2">Cyclic nucleotide-binding domain-containing protein</fullName>
    </submittedName>
</protein>
<name>A0A1G9VL68_ALLAB</name>
<evidence type="ECO:0000313" key="3">
    <source>
        <dbReference type="Proteomes" id="UP000183376"/>
    </source>
</evidence>